<keyword evidence="3 6" id="KW-0378">Hydrolase</keyword>
<evidence type="ECO:0000313" key="16">
    <source>
        <dbReference type="Proteomes" id="UP000663870"/>
    </source>
</evidence>
<dbReference type="FunFam" id="3.40.50.1820:FF:000029">
    <property type="entry name" value="Acetylcholinesterase"/>
    <property type="match status" value="1"/>
</dbReference>
<evidence type="ECO:0000313" key="9">
    <source>
        <dbReference type="EMBL" id="CAF0868626.1"/>
    </source>
</evidence>
<dbReference type="Proteomes" id="UP000663874">
    <property type="component" value="Unassembled WGS sequence"/>
</dbReference>
<evidence type="ECO:0000313" key="11">
    <source>
        <dbReference type="EMBL" id="CAF1003248.1"/>
    </source>
</evidence>
<dbReference type="PANTHER" id="PTHR43918">
    <property type="entry name" value="ACETYLCHOLINESTERASE"/>
    <property type="match status" value="1"/>
</dbReference>
<dbReference type="Gene3D" id="3.40.50.1820">
    <property type="entry name" value="alpha/beta hydrolase"/>
    <property type="match status" value="1"/>
</dbReference>
<evidence type="ECO:0000313" key="14">
    <source>
        <dbReference type="EMBL" id="CAF3920629.1"/>
    </source>
</evidence>
<keyword evidence="16" id="KW-1185">Reference proteome</keyword>
<dbReference type="InterPro" id="IPR002018">
    <property type="entry name" value="CarbesteraseB"/>
</dbReference>
<reference evidence="13" key="1">
    <citation type="submission" date="2021-02" db="EMBL/GenBank/DDBJ databases">
        <authorList>
            <person name="Nowell W R."/>
        </authorList>
    </citation>
    <scope>NUCLEOTIDE SEQUENCE</scope>
</reference>
<proteinExistence type="inferred from homology"/>
<evidence type="ECO:0000313" key="10">
    <source>
        <dbReference type="EMBL" id="CAF1000469.1"/>
    </source>
</evidence>
<feature type="active site" description="Charge relay system" evidence="5">
    <location>
        <position position="375"/>
    </location>
</feature>
<dbReference type="EMBL" id="CAJNOU010001111">
    <property type="protein sequence ID" value="CAF1153282.1"/>
    <property type="molecule type" value="Genomic_DNA"/>
</dbReference>
<evidence type="ECO:0000256" key="5">
    <source>
        <dbReference type="PIRSR" id="PIRSR600997-1"/>
    </source>
</evidence>
<evidence type="ECO:0000313" key="13">
    <source>
        <dbReference type="EMBL" id="CAF3801309.1"/>
    </source>
</evidence>
<dbReference type="Proteomes" id="UP000663889">
    <property type="component" value="Unassembled WGS sequence"/>
</dbReference>
<dbReference type="Proteomes" id="UP000663854">
    <property type="component" value="Unassembled WGS sequence"/>
</dbReference>
<evidence type="ECO:0000256" key="3">
    <source>
        <dbReference type="ARBA" id="ARBA00022801"/>
    </source>
</evidence>
<evidence type="ECO:0000256" key="4">
    <source>
        <dbReference type="ARBA" id="ARBA00023157"/>
    </source>
</evidence>
<dbReference type="PROSITE" id="PS00941">
    <property type="entry name" value="CARBOXYLESTERASE_B_2"/>
    <property type="match status" value="1"/>
</dbReference>
<dbReference type="InterPro" id="IPR019819">
    <property type="entry name" value="Carboxylesterase_B_CS"/>
</dbReference>
<feature type="active site" description="Acyl-ester intermediate" evidence="5">
    <location>
        <position position="217"/>
    </location>
</feature>
<dbReference type="EMBL" id="CAJNOH010000101">
    <property type="protein sequence ID" value="CAF0868626.1"/>
    <property type="molecule type" value="Genomic_DNA"/>
</dbReference>
<dbReference type="GO" id="GO:0005615">
    <property type="term" value="C:extracellular space"/>
    <property type="evidence" value="ECO:0007669"/>
    <property type="project" value="TreeGrafter"/>
</dbReference>
<sequence>MYIFNSSLSYSTSNDPLIRSTNSGRIRGFDTYFRTSDSSHLYHVRSWLGIPFAKPPIGIRRFKIAERISPWSGILNATQLPTTCWQTEQIVYNLEAEKIWSPNTNYSEDCLYLNIWVPVNDNHPTSMAVLVWIYGGAFVTGSSTLDIYDGRILAATNDVIVVSMQYRLQSFGFLFLDRPDAPGNQGLYDQVLALEWIHHNIGYFGGDTQRITLFGESAGAVSVGFHLLSPRSRSLFSNAILQSGGPTCNWAFITAQEARRRSHKYLFEFYSLVTKRLSDEQHRNEREKIPEICQRGGNVDDIEIMFECALNYPIIDEDHYAFITNAEYTIQDGGPMFFLLMPVVDGTFLPDNPITMLKTGNFKKCPLLLGANRDEGSYFMVYAQGNEKTPGNAMPNVNYATFLKHLELYYTYIPAYPFKTPRTIFQSLIHKYTDWSDWSNNIQNAVILSHAVGDAHFTCPTVAVANAYASYNMSVYFYHFVARPSISDWHIWTGVMHADEIMFVFGEPLNATDSKAYKYEEMQLARRIMRYWTNFAKYENPNGLSITTTGDWPRYIYPERKHIILDVFNKSTGIAHRAEYCAFWEHYIPILLEEFERCVLHGRSSSVTLLNEKSSCSFMSNSLFNILIFFLIIIEMKYLI</sequence>
<comment type="similarity">
    <text evidence="1 6">Belongs to the type-B carboxylesterase/lipase family.</text>
</comment>
<dbReference type="Proteomes" id="UP000663882">
    <property type="component" value="Unassembled WGS sequence"/>
</dbReference>
<dbReference type="EMBL" id="CAJNOL010000318">
    <property type="protein sequence ID" value="CAF1003248.1"/>
    <property type="molecule type" value="Genomic_DNA"/>
</dbReference>
<dbReference type="Proteomes" id="UP000663823">
    <property type="component" value="Unassembled WGS sequence"/>
</dbReference>
<dbReference type="OrthoDB" id="9000293at2759"/>
<keyword evidence="2" id="KW-0719">Serine esterase</keyword>
<dbReference type="GO" id="GO:0019695">
    <property type="term" value="P:choline metabolic process"/>
    <property type="evidence" value="ECO:0007669"/>
    <property type="project" value="TreeGrafter"/>
</dbReference>
<evidence type="ECO:0000256" key="6">
    <source>
        <dbReference type="RuleBase" id="RU361235"/>
    </source>
</evidence>
<feature type="active site" description="Charge relay system" evidence="5">
    <location>
        <position position="497"/>
    </location>
</feature>
<dbReference type="GO" id="GO:0005886">
    <property type="term" value="C:plasma membrane"/>
    <property type="evidence" value="ECO:0007669"/>
    <property type="project" value="TreeGrafter"/>
</dbReference>
<keyword evidence="4" id="KW-1015">Disulfide bond</keyword>
<dbReference type="EC" id="3.1.1.-" evidence="6"/>
<dbReference type="SUPFAM" id="SSF53474">
    <property type="entry name" value="alpha/beta-Hydrolases"/>
    <property type="match status" value="1"/>
</dbReference>
<dbReference type="InterPro" id="IPR050654">
    <property type="entry name" value="AChE-related_enzymes"/>
</dbReference>
<dbReference type="AlphaFoldDB" id="A0A819BNV1"/>
<organism evidence="13 15">
    <name type="scientific">Rotaria sordida</name>
    <dbReference type="NCBI Taxonomy" id="392033"/>
    <lineage>
        <taxon>Eukaryota</taxon>
        <taxon>Metazoa</taxon>
        <taxon>Spiralia</taxon>
        <taxon>Gnathifera</taxon>
        <taxon>Rotifera</taxon>
        <taxon>Eurotatoria</taxon>
        <taxon>Bdelloidea</taxon>
        <taxon>Philodinida</taxon>
        <taxon>Philodinidae</taxon>
        <taxon>Rotaria</taxon>
    </lineage>
</organism>
<dbReference type="PANTHER" id="PTHR43918:SF12">
    <property type="entry name" value="ACETYLCHOLINESTERASE 1"/>
    <property type="match status" value="1"/>
</dbReference>
<dbReference type="GO" id="GO:0006581">
    <property type="term" value="P:acetylcholine catabolic process"/>
    <property type="evidence" value="ECO:0007669"/>
    <property type="project" value="TreeGrafter"/>
</dbReference>
<dbReference type="EMBL" id="CAJOAX010002508">
    <property type="protein sequence ID" value="CAF3801309.1"/>
    <property type="molecule type" value="Genomic_DNA"/>
</dbReference>
<dbReference type="InterPro" id="IPR019826">
    <property type="entry name" value="Carboxylesterase_B_AS"/>
</dbReference>
<dbReference type="EMBL" id="CAJNOL010000313">
    <property type="protein sequence ID" value="CAF1000469.1"/>
    <property type="molecule type" value="Genomic_DNA"/>
</dbReference>
<comment type="caution">
    <text evidence="13">The sequence shown here is derived from an EMBL/GenBank/DDBJ whole genome shotgun (WGS) entry which is preliminary data.</text>
</comment>
<dbReference type="GO" id="GO:0003990">
    <property type="term" value="F:acetylcholinesterase activity"/>
    <property type="evidence" value="ECO:0007669"/>
    <property type="project" value="TreeGrafter"/>
</dbReference>
<dbReference type="Pfam" id="PF00135">
    <property type="entry name" value="COesterase"/>
    <property type="match status" value="1"/>
</dbReference>
<protein>
    <recommendedName>
        <fullName evidence="6">Carboxylic ester hydrolase</fullName>
        <ecNumber evidence="6">3.1.1.-</ecNumber>
    </recommendedName>
</protein>
<dbReference type="PRINTS" id="PR00878">
    <property type="entry name" value="CHOLNESTRASE"/>
</dbReference>
<dbReference type="InterPro" id="IPR000997">
    <property type="entry name" value="Cholinesterase"/>
</dbReference>
<evidence type="ECO:0000259" key="7">
    <source>
        <dbReference type="Pfam" id="PF00135"/>
    </source>
</evidence>
<evidence type="ECO:0000256" key="2">
    <source>
        <dbReference type="ARBA" id="ARBA00022487"/>
    </source>
</evidence>
<evidence type="ECO:0000313" key="8">
    <source>
        <dbReference type="EMBL" id="CAF0854576.1"/>
    </source>
</evidence>
<dbReference type="EMBL" id="CAJOBE010004189">
    <property type="protein sequence ID" value="CAF3920629.1"/>
    <property type="molecule type" value="Genomic_DNA"/>
</dbReference>
<evidence type="ECO:0000313" key="12">
    <source>
        <dbReference type="EMBL" id="CAF1153282.1"/>
    </source>
</evidence>
<dbReference type="Proteomes" id="UP000663870">
    <property type="component" value="Unassembled WGS sequence"/>
</dbReference>
<dbReference type="PROSITE" id="PS00122">
    <property type="entry name" value="CARBOXYLESTERASE_B_1"/>
    <property type="match status" value="1"/>
</dbReference>
<evidence type="ECO:0000313" key="15">
    <source>
        <dbReference type="Proteomes" id="UP000663823"/>
    </source>
</evidence>
<dbReference type="InterPro" id="IPR029058">
    <property type="entry name" value="AB_hydrolase_fold"/>
</dbReference>
<name>A0A819BNV1_9BILA</name>
<evidence type="ECO:0000256" key="1">
    <source>
        <dbReference type="ARBA" id="ARBA00005964"/>
    </source>
</evidence>
<feature type="domain" description="Carboxylesterase type B" evidence="7">
    <location>
        <begin position="18"/>
        <end position="584"/>
    </location>
</feature>
<gene>
    <name evidence="14" type="ORF">FNK824_LOCUS21598</name>
    <name evidence="10" type="ORF">JXQ802_LOCUS14146</name>
    <name evidence="11" type="ORF">JXQ802_LOCUS14276</name>
    <name evidence="13" type="ORF">OTI717_LOCUS18292</name>
    <name evidence="9" type="ORF">PYM288_LOCUS7927</name>
    <name evidence="8" type="ORF">RFH988_LOCUS6641</name>
    <name evidence="12" type="ORF">SEV965_LOCUS18570</name>
</gene>
<dbReference type="EMBL" id="CAJNOO010000202">
    <property type="protein sequence ID" value="CAF0854576.1"/>
    <property type="molecule type" value="Genomic_DNA"/>
</dbReference>
<accession>A0A819BNV1</accession>